<evidence type="ECO:0000259" key="1">
    <source>
        <dbReference type="PROSITE" id="PS50987"/>
    </source>
</evidence>
<dbReference type="Proteomes" id="UP000006322">
    <property type="component" value="Unassembled WGS sequence"/>
</dbReference>
<dbReference type="RefSeq" id="WP_007106308.1">
    <property type="nucleotide sequence ID" value="NZ_BAER01000113.1"/>
</dbReference>
<dbReference type="GO" id="GO:0003700">
    <property type="term" value="F:DNA-binding transcription factor activity"/>
    <property type="evidence" value="ECO:0007669"/>
    <property type="project" value="InterPro"/>
</dbReference>
<name>K7A0Q2_9ALTE</name>
<organism evidence="2 3">
    <name type="scientific">Paraglaciecola polaris LMG 21857</name>
    <dbReference type="NCBI Taxonomy" id="1129793"/>
    <lineage>
        <taxon>Bacteria</taxon>
        <taxon>Pseudomonadati</taxon>
        <taxon>Pseudomonadota</taxon>
        <taxon>Gammaproteobacteria</taxon>
        <taxon>Alteromonadales</taxon>
        <taxon>Alteromonadaceae</taxon>
        <taxon>Paraglaciecola</taxon>
    </lineage>
</organism>
<dbReference type="SMART" id="SM00418">
    <property type="entry name" value="HTH_ARSR"/>
    <property type="match status" value="1"/>
</dbReference>
<proteinExistence type="predicted"/>
<dbReference type="InterPro" id="IPR001845">
    <property type="entry name" value="HTH_ArsR_DNA-bd_dom"/>
</dbReference>
<accession>K7A0Q2</accession>
<dbReference type="SUPFAM" id="SSF46785">
    <property type="entry name" value="Winged helix' DNA-binding domain"/>
    <property type="match status" value="1"/>
</dbReference>
<dbReference type="Gene3D" id="1.10.10.10">
    <property type="entry name" value="Winged helix-like DNA-binding domain superfamily/Winged helix DNA-binding domain"/>
    <property type="match status" value="1"/>
</dbReference>
<protein>
    <submittedName>
        <fullName evidence="2">ArsR family transcriptional regulator</fullName>
    </submittedName>
</protein>
<evidence type="ECO:0000313" key="2">
    <source>
        <dbReference type="EMBL" id="GAC34543.1"/>
    </source>
</evidence>
<evidence type="ECO:0000313" key="3">
    <source>
        <dbReference type="Proteomes" id="UP000006322"/>
    </source>
</evidence>
<dbReference type="InterPro" id="IPR036388">
    <property type="entry name" value="WH-like_DNA-bd_sf"/>
</dbReference>
<reference evidence="3" key="1">
    <citation type="journal article" date="2014" name="Environ. Microbiol.">
        <title>Comparative genomics of the marine bacterial genus Glaciecola reveals the high degree of genomic diversity and genomic characteristic for cold adaptation.</title>
        <authorList>
            <person name="Qin Q.L."/>
            <person name="Xie B.B."/>
            <person name="Yu Y."/>
            <person name="Shu Y.L."/>
            <person name="Rong J.C."/>
            <person name="Zhang Y.J."/>
            <person name="Zhao D.L."/>
            <person name="Chen X.L."/>
            <person name="Zhang X.Y."/>
            <person name="Chen B."/>
            <person name="Zhou B.C."/>
            <person name="Zhang Y.Z."/>
        </authorList>
    </citation>
    <scope>NUCLEOTIDE SEQUENCE [LARGE SCALE GENOMIC DNA]</scope>
    <source>
        <strain evidence="3">LMG 21857</strain>
    </source>
</reference>
<dbReference type="STRING" id="1129793.GPLA_3658"/>
<dbReference type="Pfam" id="PF12840">
    <property type="entry name" value="HTH_20"/>
    <property type="match status" value="1"/>
</dbReference>
<dbReference type="CDD" id="cd00090">
    <property type="entry name" value="HTH_ARSR"/>
    <property type="match status" value="1"/>
</dbReference>
<dbReference type="InterPro" id="IPR011991">
    <property type="entry name" value="ArsR-like_HTH"/>
</dbReference>
<dbReference type="InterPro" id="IPR036390">
    <property type="entry name" value="WH_DNA-bd_sf"/>
</dbReference>
<dbReference type="PROSITE" id="PS50987">
    <property type="entry name" value="HTH_ARSR_2"/>
    <property type="match status" value="1"/>
</dbReference>
<feature type="domain" description="HTH arsR-type" evidence="1">
    <location>
        <begin position="1"/>
        <end position="92"/>
    </location>
</feature>
<dbReference type="OrthoDB" id="5297460at2"/>
<keyword evidence="3" id="KW-1185">Reference proteome</keyword>
<sequence>MIEADIYKALGDPVRLEIIRRLANGSSNTITELSKNLGVSRQGARKQLQVLVSANLVRLLPKGRETAVTLDTTKLKVAGLFIAKLEAQWDLRLHALKKLVQDDPTS</sequence>
<comment type="caution">
    <text evidence="2">The sequence shown here is derived from an EMBL/GenBank/DDBJ whole genome shotgun (WGS) entry which is preliminary data.</text>
</comment>
<gene>
    <name evidence="2" type="ORF">GPLA_3658</name>
</gene>
<dbReference type="PANTHER" id="PTHR38600:SF1">
    <property type="entry name" value="TRANSCRIPTIONAL REGULATORY PROTEIN"/>
    <property type="match status" value="1"/>
</dbReference>
<dbReference type="PANTHER" id="PTHR38600">
    <property type="entry name" value="TRANSCRIPTIONAL REGULATORY PROTEIN"/>
    <property type="match status" value="1"/>
</dbReference>
<dbReference type="AlphaFoldDB" id="K7A0Q2"/>
<dbReference type="EMBL" id="BAER01000113">
    <property type="protein sequence ID" value="GAC34543.1"/>
    <property type="molecule type" value="Genomic_DNA"/>
</dbReference>